<name>A0ABM9BHW2_9BACL</name>
<accession>A0ABM9BHW2</accession>
<evidence type="ECO:0000313" key="1">
    <source>
        <dbReference type="EMBL" id="CAH1058472.1"/>
    </source>
</evidence>
<dbReference type="Gene3D" id="2.60.120.200">
    <property type="match status" value="1"/>
</dbReference>
<dbReference type="Pfam" id="PF13385">
    <property type="entry name" value="Laminin_G_3"/>
    <property type="match status" value="1"/>
</dbReference>
<dbReference type="Proteomes" id="UP000838749">
    <property type="component" value="Unassembled WGS sequence"/>
</dbReference>
<sequence>MKATPKTLLWSGEAWYDAVSAMKIPENKWTYVAFTVNNGTVKIYLDGVEQFSGDGFPNVFKNKNDVFALGVNYWDVPYKGMIDELKIYSRALQSDEILTEYNSNVN</sequence>
<comment type="caution">
    <text evidence="1">The sequence shown here is derived from an EMBL/GenBank/DDBJ whole genome shotgun (WGS) entry which is preliminary data.</text>
</comment>
<dbReference type="SUPFAM" id="SSF49899">
    <property type="entry name" value="Concanavalin A-like lectins/glucanases"/>
    <property type="match status" value="1"/>
</dbReference>
<proteinExistence type="predicted"/>
<reference evidence="1" key="1">
    <citation type="submission" date="2021-12" db="EMBL/GenBank/DDBJ databases">
        <authorList>
            <person name="Criscuolo A."/>
        </authorList>
    </citation>
    <scope>NUCLEOTIDE SEQUENCE</scope>
    <source>
        <strain evidence="1">CIP111894</strain>
    </source>
</reference>
<protein>
    <recommendedName>
        <fullName evidence="3">LamG-like jellyroll fold domain-containing protein</fullName>
    </recommendedName>
</protein>
<organism evidence="1 2">
    <name type="scientific">Paenibacillus pseudetheri</name>
    <dbReference type="NCBI Taxonomy" id="2897682"/>
    <lineage>
        <taxon>Bacteria</taxon>
        <taxon>Bacillati</taxon>
        <taxon>Bacillota</taxon>
        <taxon>Bacilli</taxon>
        <taxon>Bacillales</taxon>
        <taxon>Paenibacillaceae</taxon>
        <taxon>Paenibacillus</taxon>
    </lineage>
</organism>
<gene>
    <name evidence="1" type="ORF">PAECIP111894_04646</name>
</gene>
<dbReference type="EMBL" id="CAKMAB010000034">
    <property type="protein sequence ID" value="CAH1058472.1"/>
    <property type="molecule type" value="Genomic_DNA"/>
</dbReference>
<evidence type="ECO:0000313" key="2">
    <source>
        <dbReference type="Proteomes" id="UP000838749"/>
    </source>
</evidence>
<dbReference type="InterPro" id="IPR013320">
    <property type="entry name" value="ConA-like_dom_sf"/>
</dbReference>
<evidence type="ECO:0008006" key="3">
    <source>
        <dbReference type="Google" id="ProtNLM"/>
    </source>
</evidence>
<keyword evidence="2" id="KW-1185">Reference proteome</keyword>